<reference evidence="2 3" key="1">
    <citation type="journal article" date="2019" name="Emerg. Microbes Infect.">
        <title>Comprehensive subspecies identification of 175 nontuberculous mycobacteria species based on 7547 genomic profiles.</title>
        <authorList>
            <person name="Matsumoto Y."/>
            <person name="Kinjo T."/>
            <person name="Motooka D."/>
            <person name="Nabeya D."/>
            <person name="Jung N."/>
            <person name="Uechi K."/>
            <person name="Horii T."/>
            <person name="Iida T."/>
            <person name="Fujita J."/>
            <person name="Nakamura S."/>
        </authorList>
    </citation>
    <scope>NUCLEOTIDE SEQUENCE [LARGE SCALE GENOMIC DNA]</scope>
    <source>
        <strain evidence="2 3">JCM 17423</strain>
    </source>
</reference>
<dbReference type="Proteomes" id="UP000466607">
    <property type="component" value="Chromosome"/>
</dbReference>
<gene>
    <name evidence="2" type="ORF">MLIT_46200</name>
</gene>
<organism evidence="2 3">
    <name type="scientific">Mycolicibacterium litorale</name>
    <dbReference type="NCBI Taxonomy" id="758802"/>
    <lineage>
        <taxon>Bacteria</taxon>
        <taxon>Bacillati</taxon>
        <taxon>Actinomycetota</taxon>
        <taxon>Actinomycetes</taxon>
        <taxon>Mycobacteriales</taxon>
        <taxon>Mycobacteriaceae</taxon>
        <taxon>Mycolicibacterium</taxon>
    </lineage>
</organism>
<proteinExistence type="predicted"/>
<feature type="region of interest" description="Disordered" evidence="1">
    <location>
        <begin position="89"/>
        <end position="111"/>
    </location>
</feature>
<evidence type="ECO:0000313" key="2">
    <source>
        <dbReference type="EMBL" id="BBY19028.1"/>
    </source>
</evidence>
<name>A0AAD1IQP9_9MYCO</name>
<dbReference type="EMBL" id="AP022586">
    <property type="protein sequence ID" value="BBY19028.1"/>
    <property type="molecule type" value="Genomic_DNA"/>
</dbReference>
<keyword evidence="3" id="KW-1185">Reference proteome</keyword>
<accession>A0AAD1IQP9</accession>
<dbReference type="AlphaFoldDB" id="A0AAD1IQP9"/>
<evidence type="ECO:0000313" key="3">
    <source>
        <dbReference type="Proteomes" id="UP000466607"/>
    </source>
</evidence>
<protein>
    <submittedName>
        <fullName evidence="2">Uncharacterized protein</fullName>
    </submittedName>
</protein>
<evidence type="ECO:0000256" key="1">
    <source>
        <dbReference type="SAM" id="MobiDB-lite"/>
    </source>
</evidence>
<sequence length="111" mass="12420">MRTPITAGKRLINALSEALEAGMEWTEAEEATLGLIESAADRVAILKRLFDTEVEKPEVSTRRVTELSAEIRQHEANIQKWVSVLDPYMSRQPKSKQHQSAAHSRWHGGAA</sequence>
<dbReference type="RefSeq" id="WP_134057138.1">
    <property type="nucleotide sequence ID" value="NZ_AP022586.1"/>
</dbReference>